<dbReference type="GO" id="GO:0090090">
    <property type="term" value="P:negative regulation of canonical Wnt signaling pathway"/>
    <property type="evidence" value="ECO:0007669"/>
    <property type="project" value="TreeGrafter"/>
</dbReference>
<organism evidence="10 11">
    <name type="scientific">Caenorhabditis angaria</name>
    <dbReference type="NCBI Taxonomy" id="860376"/>
    <lineage>
        <taxon>Eukaryota</taxon>
        <taxon>Metazoa</taxon>
        <taxon>Ecdysozoa</taxon>
        <taxon>Nematoda</taxon>
        <taxon>Chromadorea</taxon>
        <taxon>Rhabditida</taxon>
        <taxon>Rhabditina</taxon>
        <taxon>Rhabditomorpha</taxon>
        <taxon>Rhabditoidea</taxon>
        <taxon>Rhabditidae</taxon>
        <taxon>Peloderinae</taxon>
        <taxon>Caenorhabditis</taxon>
    </lineage>
</organism>
<evidence type="ECO:0000256" key="6">
    <source>
        <dbReference type="ARBA" id="ARBA00022840"/>
    </source>
</evidence>
<evidence type="ECO:0000256" key="2">
    <source>
        <dbReference type="ARBA" id="ARBA00022527"/>
    </source>
</evidence>
<keyword evidence="4" id="KW-0547">Nucleotide-binding</keyword>
<dbReference type="PROSITE" id="PS50011">
    <property type="entry name" value="PROTEIN_KINASE_DOM"/>
    <property type="match status" value="1"/>
</dbReference>
<evidence type="ECO:0000313" key="11">
    <source>
        <dbReference type="Proteomes" id="UP001152747"/>
    </source>
</evidence>
<keyword evidence="7" id="KW-0175">Coiled coil</keyword>
<feature type="compositionally biased region" description="Basic and acidic residues" evidence="8">
    <location>
        <begin position="156"/>
        <end position="176"/>
    </location>
</feature>
<dbReference type="GO" id="GO:0007165">
    <property type="term" value="P:signal transduction"/>
    <property type="evidence" value="ECO:0007669"/>
    <property type="project" value="TreeGrafter"/>
</dbReference>
<accession>A0A9P1N085</accession>
<comment type="caution">
    <text evidence="10">The sequence shown here is derived from an EMBL/GenBank/DDBJ whole genome shotgun (WGS) entry which is preliminary data.</text>
</comment>
<feature type="domain" description="Protein kinase" evidence="9">
    <location>
        <begin position="1"/>
        <end position="134"/>
    </location>
</feature>
<dbReference type="SUPFAM" id="SSF56112">
    <property type="entry name" value="Protein kinase-like (PK-like)"/>
    <property type="match status" value="1"/>
</dbReference>
<dbReference type="GO" id="GO:0032436">
    <property type="term" value="P:positive regulation of proteasomal ubiquitin-dependent protein catabolic process"/>
    <property type="evidence" value="ECO:0007669"/>
    <property type="project" value="TreeGrafter"/>
</dbReference>
<evidence type="ECO:0000313" key="10">
    <source>
        <dbReference type="EMBL" id="CAI5443170.1"/>
    </source>
</evidence>
<dbReference type="InterPro" id="IPR011009">
    <property type="entry name" value="Kinase-like_dom_sf"/>
</dbReference>
<dbReference type="EMBL" id="CANHGI010000002">
    <property type="protein sequence ID" value="CAI5443170.1"/>
    <property type="molecule type" value="Genomic_DNA"/>
</dbReference>
<sequence length="176" mass="20409">MAELYDNDDEEKRNLEKLEQQIRRLRNHVWSAGCVSFEFFANHTLFKGKDTVDQMNLVITVLGYPTDEDVRSMGVKRPRVAKKVARGLEQMGMGFGKYTSNCLEGVVYDYLKSIIIIDPKKRKTASQILKLPIFDVIQMRPREIRNSGKPIPELENLMKMDYRREDSSSEESSDNK</sequence>
<dbReference type="PANTHER" id="PTHR24057:SF18">
    <property type="entry name" value="SERINE_THREONINE-PROTEIN KINASE R03D7.5-RELATED"/>
    <property type="match status" value="1"/>
</dbReference>
<dbReference type="GO" id="GO:0005634">
    <property type="term" value="C:nucleus"/>
    <property type="evidence" value="ECO:0007669"/>
    <property type="project" value="TreeGrafter"/>
</dbReference>
<dbReference type="Gene3D" id="1.10.510.10">
    <property type="entry name" value="Transferase(Phosphotransferase) domain 1"/>
    <property type="match status" value="1"/>
</dbReference>
<evidence type="ECO:0000256" key="4">
    <source>
        <dbReference type="ARBA" id="ARBA00022741"/>
    </source>
</evidence>
<protein>
    <recommendedName>
        <fullName evidence="9">Protein kinase domain-containing protein</fullName>
    </recommendedName>
</protein>
<evidence type="ECO:0000256" key="3">
    <source>
        <dbReference type="ARBA" id="ARBA00022679"/>
    </source>
</evidence>
<comment type="similarity">
    <text evidence="1">Belongs to the protein kinase superfamily. CMGC Ser/Thr protein kinase family. GSK-3 subfamily.</text>
</comment>
<feature type="coiled-coil region" evidence="7">
    <location>
        <begin position="1"/>
        <end position="28"/>
    </location>
</feature>
<dbReference type="GO" id="GO:0030424">
    <property type="term" value="C:axon"/>
    <property type="evidence" value="ECO:0007669"/>
    <property type="project" value="TreeGrafter"/>
</dbReference>
<evidence type="ECO:0000256" key="7">
    <source>
        <dbReference type="SAM" id="Coils"/>
    </source>
</evidence>
<dbReference type="PANTHER" id="PTHR24057">
    <property type="entry name" value="GLYCOGEN SYNTHASE KINASE-3 ALPHA"/>
    <property type="match status" value="1"/>
</dbReference>
<dbReference type="Proteomes" id="UP001152747">
    <property type="component" value="Unassembled WGS sequence"/>
</dbReference>
<dbReference type="GO" id="GO:0030154">
    <property type="term" value="P:cell differentiation"/>
    <property type="evidence" value="ECO:0007669"/>
    <property type="project" value="TreeGrafter"/>
</dbReference>
<feature type="region of interest" description="Disordered" evidence="8">
    <location>
        <begin position="147"/>
        <end position="176"/>
    </location>
</feature>
<keyword evidence="6" id="KW-0067">ATP-binding</keyword>
<dbReference type="GO" id="GO:0004674">
    <property type="term" value="F:protein serine/threonine kinase activity"/>
    <property type="evidence" value="ECO:0007669"/>
    <property type="project" value="UniProtKB-KW"/>
</dbReference>
<dbReference type="GO" id="GO:0005524">
    <property type="term" value="F:ATP binding"/>
    <property type="evidence" value="ECO:0007669"/>
    <property type="project" value="UniProtKB-KW"/>
</dbReference>
<evidence type="ECO:0000256" key="5">
    <source>
        <dbReference type="ARBA" id="ARBA00022777"/>
    </source>
</evidence>
<evidence type="ECO:0000256" key="1">
    <source>
        <dbReference type="ARBA" id="ARBA00005527"/>
    </source>
</evidence>
<keyword evidence="3" id="KW-0808">Transferase</keyword>
<reference evidence="10" key="1">
    <citation type="submission" date="2022-11" db="EMBL/GenBank/DDBJ databases">
        <authorList>
            <person name="Kikuchi T."/>
        </authorList>
    </citation>
    <scope>NUCLEOTIDE SEQUENCE</scope>
    <source>
        <strain evidence="10">PS1010</strain>
    </source>
</reference>
<proteinExistence type="inferred from homology"/>
<evidence type="ECO:0000259" key="9">
    <source>
        <dbReference type="PROSITE" id="PS50011"/>
    </source>
</evidence>
<dbReference type="GO" id="GO:0005829">
    <property type="term" value="C:cytosol"/>
    <property type="evidence" value="ECO:0007669"/>
    <property type="project" value="TreeGrafter"/>
</dbReference>
<dbReference type="AlphaFoldDB" id="A0A9P1N085"/>
<keyword evidence="11" id="KW-1185">Reference proteome</keyword>
<name>A0A9P1N085_9PELO</name>
<keyword evidence="5" id="KW-0418">Kinase</keyword>
<keyword evidence="2" id="KW-0723">Serine/threonine-protein kinase</keyword>
<dbReference type="InterPro" id="IPR000719">
    <property type="entry name" value="Prot_kinase_dom"/>
</dbReference>
<dbReference type="OrthoDB" id="5792074at2759"/>
<gene>
    <name evidence="10" type="ORF">CAMP_LOCUS5807</name>
</gene>
<dbReference type="InterPro" id="IPR050591">
    <property type="entry name" value="GSK-3"/>
</dbReference>
<evidence type="ECO:0000256" key="8">
    <source>
        <dbReference type="SAM" id="MobiDB-lite"/>
    </source>
</evidence>
<dbReference type="GO" id="GO:0070507">
    <property type="term" value="P:regulation of microtubule cytoskeleton organization"/>
    <property type="evidence" value="ECO:0007669"/>
    <property type="project" value="TreeGrafter"/>
</dbReference>